<dbReference type="AlphaFoldDB" id="A0A836CEU7"/>
<dbReference type="PANTHER" id="PTHR40135:SF1">
    <property type="entry name" value="MITOCHONDRIAL PHOSPHATE CARRIER PROTEIN"/>
    <property type="match status" value="1"/>
</dbReference>
<evidence type="ECO:0000313" key="1">
    <source>
        <dbReference type="EMBL" id="KAG5183039.1"/>
    </source>
</evidence>
<dbReference type="EMBL" id="JAFCMP010000223">
    <property type="protein sequence ID" value="KAG5183039.1"/>
    <property type="molecule type" value="Genomic_DNA"/>
</dbReference>
<gene>
    <name evidence="1" type="ORF">JKP88DRAFT_273008</name>
</gene>
<dbReference type="OrthoDB" id="9992270at2759"/>
<reference evidence="1" key="1">
    <citation type="submission" date="2021-02" db="EMBL/GenBank/DDBJ databases">
        <title>First Annotated Genome of the Yellow-green Alga Tribonema minus.</title>
        <authorList>
            <person name="Mahan K.M."/>
        </authorList>
    </citation>
    <scope>NUCLEOTIDE SEQUENCE</scope>
    <source>
        <strain evidence="1">UTEX B ZZ1240</strain>
    </source>
</reference>
<accession>A0A836CEU7</accession>
<organism evidence="1 2">
    <name type="scientific">Tribonema minus</name>
    <dbReference type="NCBI Taxonomy" id="303371"/>
    <lineage>
        <taxon>Eukaryota</taxon>
        <taxon>Sar</taxon>
        <taxon>Stramenopiles</taxon>
        <taxon>Ochrophyta</taxon>
        <taxon>PX clade</taxon>
        <taxon>Xanthophyceae</taxon>
        <taxon>Tribonematales</taxon>
        <taxon>Tribonemataceae</taxon>
        <taxon>Tribonema</taxon>
    </lineage>
</organism>
<dbReference type="Proteomes" id="UP000664859">
    <property type="component" value="Unassembled WGS sequence"/>
</dbReference>
<comment type="caution">
    <text evidence="1">The sequence shown here is derived from an EMBL/GenBank/DDBJ whole genome shotgun (WGS) entry which is preliminary data.</text>
</comment>
<dbReference type="PANTHER" id="PTHR40135">
    <property type="entry name" value="MITOCHONDRIAL PHOSPHATE CARRIER PROTEIN"/>
    <property type="match status" value="1"/>
</dbReference>
<keyword evidence="2" id="KW-1185">Reference proteome</keyword>
<proteinExistence type="predicted"/>
<protein>
    <submittedName>
        <fullName evidence="1">Uncharacterized protein</fullName>
    </submittedName>
</protein>
<name>A0A836CEU7_9STRA</name>
<sequence>MNEGEMAFALLYNRRSFRPPPSGTMSGAYKWWKVVPVVNCAIASSALAFQCLALFPWHEQLSCEFHELQARREVENAEKLRRLNCIERRLHALGAGDDGTAATAPTLC</sequence>
<evidence type="ECO:0000313" key="2">
    <source>
        <dbReference type="Proteomes" id="UP000664859"/>
    </source>
</evidence>